<accession>A0AAW0XY31</accession>
<comment type="caution">
    <text evidence="4">The sequence shown here is derived from an EMBL/GenBank/DDBJ whole genome shotgun (WGS) entry which is preliminary data.</text>
</comment>
<gene>
    <name evidence="4" type="ORF">OTU49_000155</name>
</gene>
<dbReference type="PANTHER" id="PTHR24023:SF1019">
    <property type="entry name" value="COLLAGEN ALPHA-5(IV) CHAIN ISOFORM X1"/>
    <property type="match status" value="1"/>
</dbReference>
<evidence type="ECO:0000256" key="1">
    <source>
        <dbReference type="SAM" id="MobiDB-lite"/>
    </source>
</evidence>
<dbReference type="GO" id="GO:0031012">
    <property type="term" value="C:extracellular matrix"/>
    <property type="evidence" value="ECO:0007669"/>
    <property type="project" value="TreeGrafter"/>
</dbReference>
<dbReference type="GO" id="GO:0030198">
    <property type="term" value="P:extracellular matrix organization"/>
    <property type="evidence" value="ECO:0007669"/>
    <property type="project" value="TreeGrafter"/>
</dbReference>
<dbReference type="Gene3D" id="3.40.1620.70">
    <property type="match status" value="1"/>
</dbReference>
<dbReference type="SUPFAM" id="SSF56436">
    <property type="entry name" value="C-type lectin-like"/>
    <property type="match status" value="1"/>
</dbReference>
<dbReference type="GO" id="GO:0030020">
    <property type="term" value="F:extracellular matrix structural constituent conferring tensile strength"/>
    <property type="evidence" value="ECO:0007669"/>
    <property type="project" value="TreeGrafter"/>
</dbReference>
<feature type="region of interest" description="Disordered" evidence="1">
    <location>
        <begin position="1"/>
        <end position="84"/>
    </location>
</feature>
<dbReference type="GO" id="GO:0005615">
    <property type="term" value="C:extracellular space"/>
    <property type="evidence" value="ECO:0007669"/>
    <property type="project" value="TreeGrafter"/>
</dbReference>
<dbReference type="Pfam" id="PF06482">
    <property type="entry name" value="Endostatin"/>
    <property type="match status" value="1"/>
</dbReference>
<evidence type="ECO:0000259" key="3">
    <source>
        <dbReference type="Pfam" id="PF20010"/>
    </source>
</evidence>
<evidence type="ECO:0000313" key="5">
    <source>
        <dbReference type="Proteomes" id="UP001445076"/>
    </source>
</evidence>
<evidence type="ECO:0000259" key="2">
    <source>
        <dbReference type="Pfam" id="PF06482"/>
    </source>
</evidence>
<dbReference type="InterPro" id="IPR016186">
    <property type="entry name" value="C-type_lectin-like/link_sf"/>
</dbReference>
<feature type="domain" description="Collagen type XV/XVIII trimerization" evidence="3">
    <location>
        <begin position="88"/>
        <end position="136"/>
    </location>
</feature>
<evidence type="ECO:0008006" key="6">
    <source>
        <dbReference type="Google" id="ProtNLM"/>
    </source>
</evidence>
<dbReference type="InterPro" id="IPR010515">
    <property type="entry name" value="Collagenase_NC10/endostatin"/>
</dbReference>
<dbReference type="InterPro" id="IPR050149">
    <property type="entry name" value="Collagen_superfamily"/>
</dbReference>
<dbReference type="Gene3D" id="3.10.100.10">
    <property type="entry name" value="Mannose-Binding Protein A, subunit A"/>
    <property type="match status" value="1"/>
</dbReference>
<dbReference type="Pfam" id="PF20010">
    <property type="entry name" value="Collagen_trimer"/>
    <property type="match status" value="1"/>
</dbReference>
<dbReference type="PANTHER" id="PTHR24023">
    <property type="entry name" value="COLLAGEN ALPHA"/>
    <property type="match status" value="1"/>
</dbReference>
<dbReference type="InterPro" id="IPR016187">
    <property type="entry name" value="CTDL_fold"/>
</dbReference>
<evidence type="ECO:0000313" key="4">
    <source>
        <dbReference type="EMBL" id="KAK8745374.1"/>
    </source>
</evidence>
<sequence length="378" mass="40381">MYIPVPGPPGPPGPPGVPGTPGLSIEGPQGPPGEPGMSRRGQPGKPGPAGLPGGTIPGPRGPPGPPGPPGRPAEGGRSGASHRIVPGAVTFPDRDAMLKMSSVSPVGTLAFVVEEEALLVRVGAGWQYVALGSVVPLPSTTPSPLTTPAHTETVKPPPLEVDSLVSGLDGPRLRLAALNEPFTGDMHGVRGADYACYRQARRAGLKGTFRALLTSRVQNLDSIVRYSDRDLPVVNLKGEVLFNAWSEAFLGLGGVFVQKPRIFSFDGKEVLSDPAWSQKYVWHGSNLDGERSLSSYCDAWNSESQETIGLASSLLKKRLLGQERMSCHNSFAVLCIEATSQTRYRRRRHTGSKEQILTSQQYQEFLKALSRDQDDLNQ</sequence>
<dbReference type="Proteomes" id="UP001445076">
    <property type="component" value="Unassembled WGS sequence"/>
</dbReference>
<protein>
    <recommendedName>
        <fullName evidence="6">Collagen alpha-1(XV) chain</fullName>
    </recommendedName>
</protein>
<organism evidence="4 5">
    <name type="scientific">Cherax quadricarinatus</name>
    <name type="common">Australian red claw crayfish</name>
    <dbReference type="NCBI Taxonomy" id="27406"/>
    <lineage>
        <taxon>Eukaryota</taxon>
        <taxon>Metazoa</taxon>
        <taxon>Ecdysozoa</taxon>
        <taxon>Arthropoda</taxon>
        <taxon>Crustacea</taxon>
        <taxon>Multicrustacea</taxon>
        <taxon>Malacostraca</taxon>
        <taxon>Eumalacostraca</taxon>
        <taxon>Eucarida</taxon>
        <taxon>Decapoda</taxon>
        <taxon>Pleocyemata</taxon>
        <taxon>Astacidea</taxon>
        <taxon>Parastacoidea</taxon>
        <taxon>Parastacidae</taxon>
        <taxon>Cherax</taxon>
    </lineage>
</organism>
<reference evidence="4 5" key="1">
    <citation type="journal article" date="2024" name="BMC Genomics">
        <title>Genome assembly of redclaw crayfish (Cherax quadricarinatus) provides insights into its immune adaptation and hypoxia tolerance.</title>
        <authorList>
            <person name="Liu Z."/>
            <person name="Zheng J."/>
            <person name="Li H."/>
            <person name="Fang K."/>
            <person name="Wang S."/>
            <person name="He J."/>
            <person name="Zhou D."/>
            <person name="Weng S."/>
            <person name="Chi M."/>
            <person name="Gu Z."/>
            <person name="He J."/>
            <person name="Li F."/>
            <person name="Wang M."/>
        </authorList>
    </citation>
    <scope>NUCLEOTIDE SEQUENCE [LARGE SCALE GENOMIC DNA]</scope>
    <source>
        <strain evidence="4">ZL_2023a</strain>
    </source>
</reference>
<proteinExistence type="predicted"/>
<feature type="compositionally biased region" description="Pro residues" evidence="1">
    <location>
        <begin position="59"/>
        <end position="71"/>
    </location>
</feature>
<feature type="compositionally biased region" description="Pro residues" evidence="1">
    <location>
        <begin position="1"/>
        <end position="18"/>
    </location>
</feature>
<feature type="domain" description="Collagenase NC10/endostatin" evidence="2">
    <location>
        <begin position="173"/>
        <end position="338"/>
    </location>
</feature>
<keyword evidence="5" id="KW-1185">Reference proteome</keyword>
<name>A0AAW0XY31_CHEQU</name>
<dbReference type="AlphaFoldDB" id="A0AAW0XY31"/>
<dbReference type="EMBL" id="JARKIK010000019">
    <property type="protein sequence ID" value="KAK8745374.1"/>
    <property type="molecule type" value="Genomic_DNA"/>
</dbReference>
<dbReference type="InterPro" id="IPR045463">
    <property type="entry name" value="XV/XVIII_trimerization_dom"/>
</dbReference>